<name>A0A2T4CHG5_TRILO</name>
<feature type="compositionally biased region" description="Polar residues" evidence="2">
    <location>
        <begin position="12"/>
        <end position="41"/>
    </location>
</feature>
<accession>A0A2T4CHG5</accession>
<dbReference type="InterPro" id="IPR036629">
    <property type="entry name" value="YjbJ_sf"/>
</dbReference>
<dbReference type="STRING" id="983965.A0A2T4CHG5"/>
<protein>
    <recommendedName>
        <fullName evidence="3">CsbD-like domain-containing protein</fullName>
    </recommendedName>
</protein>
<evidence type="ECO:0000259" key="3">
    <source>
        <dbReference type="Pfam" id="PF05532"/>
    </source>
</evidence>
<reference evidence="4 5" key="1">
    <citation type="submission" date="2016-07" db="EMBL/GenBank/DDBJ databases">
        <title>Multiple horizontal gene transfer events from other fungi enriched the ability of initially mycotrophic Trichoderma (Ascomycota) to feed on dead plant biomass.</title>
        <authorList>
            <consortium name="DOE Joint Genome Institute"/>
            <person name="Aerts A."/>
            <person name="Atanasova L."/>
            <person name="Chenthamara K."/>
            <person name="Zhang J."/>
            <person name="Grujic M."/>
            <person name="Henrissat B."/>
            <person name="Kuo A."/>
            <person name="Salamov A."/>
            <person name="Lipzen A."/>
            <person name="Labutti K."/>
            <person name="Barry K."/>
            <person name="Miao Y."/>
            <person name="Rahimi M.J."/>
            <person name="Shen Q."/>
            <person name="Grigoriev I.V."/>
            <person name="Kubicek C.P."/>
            <person name="Druzhinina I.S."/>
        </authorList>
    </citation>
    <scope>NUCLEOTIDE SEQUENCE [LARGE SCALE GENOMIC DNA]</scope>
    <source>
        <strain evidence="4 5">ATCC 18648</strain>
    </source>
</reference>
<organism evidence="4 5">
    <name type="scientific">Trichoderma longibrachiatum ATCC 18648</name>
    <dbReference type="NCBI Taxonomy" id="983965"/>
    <lineage>
        <taxon>Eukaryota</taxon>
        <taxon>Fungi</taxon>
        <taxon>Dikarya</taxon>
        <taxon>Ascomycota</taxon>
        <taxon>Pezizomycotina</taxon>
        <taxon>Sordariomycetes</taxon>
        <taxon>Hypocreomycetidae</taxon>
        <taxon>Hypocreales</taxon>
        <taxon>Hypocreaceae</taxon>
        <taxon>Trichoderma</taxon>
    </lineage>
</organism>
<dbReference type="OrthoDB" id="5309565at2759"/>
<comment type="similarity">
    <text evidence="1">Belongs to the UPF0337 (CsbD) family.</text>
</comment>
<dbReference type="PANTHER" id="PTHR40460:SF1">
    <property type="entry name" value="CSBD-LIKE DOMAIN-CONTAINING PROTEIN"/>
    <property type="match status" value="1"/>
</dbReference>
<evidence type="ECO:0000313" key="4">
    <source>
        <dbReference type="EMBL" id="PTB81021.1"/>
    </source>
</evidence>
<feature type="compositionally biased region" description="Low complexity" evidence="2">
    <location>
        <begin position="1"/>
        <end position="11"/>
    </location>
</feature>
<evidence type="ECO:0000256" key="2">
    <source>
        <dbReference type="SAM" id="MobiDB-lite"/>
    </source>
</evidence>
<dbReference type="AlphaFoldDB" id="A0A2T4CHG5"/>
<evidence type="ECO:0000256" key="1">
    <source>
        <dbReference type="ARBA" id="ARBA00009129"/>
    </source>
</evidence>
<feature type="domain" description="CsbD-like" evidence="3">
    <location>
        <begin position="81"/>
        <end position="130"/>
    </location>
</feature>
<evidence type="ECO:0000313" key="5">
    <source>
        <dbReference type="Proteomes" id="UP000240760"/>
    </source>
</evidence>
<keyword evidence="5" id="KW-1185">Reference proteome</keyword>
<gene>
    <name evidence="4" type="ORF">M440DRAFT_1396179</name>
</gene>
<dbReference type="SUPFAM" id="SSF69047">
    <property type="entry name" value="Hypothetical protein YjbJ"/>
    <property type="match status" value="1"/>
</dbReference>
<dbReference type="Gene3D" id="1.10.1470.10">
    <property type="entry name" value="YjbJ"/>
    <property type="match status" value="1"/>
</dbReference>
<dbReference type="EMBL" id="KZ679126">
    <property type="protein sequence ID" value="PTB81021.1"/>
    <property type="molecule type" value="Genomic_DNA"/>
</dbReference>
<feature type="compositionally biased region" description="Basic and acidic residues" evidence="2">
    <location>
        <begin position="125"/>
        <end position="135"/>
    </location>
</feature>
<feature type="region of interest" description="Disordered" evidence="2">
    <location>
        <begin position="1"/>
        <end position="185"/>
    </location>
</feature>
<dbReference type="PANTHER" id="PTHR40460">
    <property type="entry name" value="CHROMOSOME 1, WHOLE GENOME SHOTGUN SEQUENCE"/>
    <property type="match status" value="1"/>
</dbReference>
<feature type="compositionally biased region" description="Basic and acidic residues" evidence="2">
    <location>
        <begin position="150"/>
        <end position="179"/>
    </location>
</feature>
<proteinExistence type="inferred from homology"/>
<dbReference type="Pfam" id="PF05532">
    <property type="entry name" value="CsbD"/>
    <property type="match status" value="1"/>
</dbReference>
<feature type="compositionally biased region" description="Polar residues" evidence="2">
    <location>
        <begin position="82"/>
        <end position="91"/>
    </location>
</feature>
<feature type="compositionally biased region" description="Basic and acidic residues" evidence="2">
    <location>
        <begin position="42"/>
        <end position="53"/>
    </location>
</feature>
<dbReference type="Proteomes" id="UP000240760">
    <property type="component" value="Unassembled WGS sequence"/>
</dbReference>
<sequence>MSDNTTTTNNNKPSTLSSYLESATGAVQNAVGNLTGNTSHQAEGEVRKQKAEAEYDASQAAAKLPGGTVSSTGTFAKDDPNRTTGSWNQTVGAAKETLGGLTGNESLKQSGREQNLEGQQQEAKGQLRDYGHGLSDRAQGAVGSALAGAVRDKEGQERYEELHDQGKTKQRGAEVDIQKQAEANY</sequence>
<dbReference type="InterPro" id="IPR008462">
    <property type="entry name" value="CsbD"/>
</dbReference>